<comment type="caution">
    <text evidence="1">The sequence shown here is derived from an EMBL/GenBank/DDBJ whole genome shotgun (WGS) entry which is preliminary data.</text>
</comment>
<name>A0AAE0TJM7_9BIVA</name>
<accession>A0AAE0TJM7</accession>
<dbReference type="AlphaFoldDB" id="A0AAE0TJM7"/>
<keyword evidence="2" id="KW-1185">Reference proteome</keyword>
<proteinExistence type="predicted"/>
<organism evidence="1 2">
    <name type="scientific">Potamilus streckersoni</name>
    <dbReference type="NCBI Taxonomy" id="2493646"/>
    <lineage>
        <taxon>Eukaryota</taxon>
        <taxon>Metazoa</taxon>
        <taxon>Spiralia</taxon>
        <taxon>Lophotrochozoa</taxon>
        <taxon>Mollusca</taxon>
        <taxon>Bivalvia</taxon>
        <taxon>Autobranchia</taxon>
        <taxon>Heteroconchia</taxon>
        <taxon>Palaeoheterodonta</taxon>
        <taxon>Unionida</taxon>
        <taxon>Unionoidea</taxon>
        <taxon>Unionidae</taxon>
        <taxon>Ambleminae</taxon>
        <taxon>Lampsilini</taxon>
        <taxon>Potamilus</taxon>
    </lineage>
</organism>
<reference evidence="1" key="2">
    <citation type="journal article" date="2021" name="Genome Biol. Evol.">
        <title>Developing a high-quality reference genome for a parasitic bivalve with doubly uniparental inheritance (Bivalvia: Unionida).</title>
        <authorList>
            <person name="Smith C.H."/>
        </authorList>
    </citation>
    <scope>NUCLEOTIDE SEQUENCE</scope>
    <source>
        <strain evidence="1">CHS0354</strain>
        <tissue evidence="1">Mantle</tissue>
    </source>
</reference>
<reference evidence="1" key="3">
    <citation type="submission" date="2023-05" db="EMBL/GenBank/DDBJ databases">
        <authorList>
            <person name="Smith C.H."/>
        </authorList>
    </citation>
    <scope>NUCLEOTIDE SEQUENCE</scope>
    <source>
        <strain evidence="1">CHS0354</strain>
        <tissue evidence="1">Mantle</tissue>
    </source>
</reference>
<evidence type="ECO:0000313" key="2">
    <source>
        <dbReference type="Proteomes" id="UP001195483"/>
    </source>
</evidence>
<dbReference type="EMBL" id="JAEAOA010001960">
    <property type="protein sequence ID" value="KAK3610808.1"/>
    <property type="molecule type" value="Genomic_DNA"/>
</dbReference>
<reference evidence="1" key="1">
    <citation type="journal article" date="2021" name="Genome Biol. Evol.">
        <title>A High-Quality Reference Genome for a Parasitic Bivalve with Doubly Uniparental Inheritance (Bivalvia: Unionida).</title>
        <authorList>
            <person name="Smith C.H."/>
        </authorList>
    </citation>
    <scope>NUCLEOTIDE SEQUENCE</scope>
    <source>
        <strain evidence="1">CHS0354</strain>
    </source>
</reference>
<evidence type="ECO:0000313" key="1">
    <source>
        <dbReference type="EMBL" id="KAK3610808.1"/>
    </source>
</evidence>
<sequence>MAINISRNQINVKINIDVARDIPYTQLIAANSVIDLYLIAAPNSIRLAPSAEKKKLTCGHLMNVPTHFISNLSQQPMFVAIVSGLVVLEYHHGSITRQYKEILFQITSNFGRKVNPEELTTNAKDRSRV</sequence>
<gene>
    <name evidence="1" type="ORF">CHS0354_033467</name>
</gene>
<protein>
    <submittedName>
        <fullName evidence="1">Uncharacterized protein</fullName>
    </submittedName>
</protein>
<dbReference type="Proteomes" id="UP001195483">
    <property type="component" value="Unassembled WGS sequence"/>
</dbReference>